<name>A0A8H3YFR8_9TREE</name>
<keyword evidence="7" id="KW-1185">Reference proteome</keyword>
<dbReference type="OrthoDB" id="1924577at2759"/>
<feature type="compositionally biased region" description="Basic residues" evidence="4">
    <location>
        <begin position="656"/>
        <end position="670"/>
    </location>
</feature>
<evidence type="ECO:0000313" key="6">
    <source>
        <dbReference type="EMBL" id="GHJ86487.1"/>
    </source>
</evidence>
<evidence type="ECO:0000259" key="5">
    <source>
        <dbReference type="Pfam" id="PF09368"/>
    </source>
</evidence>
<comment type="similarity">
    <text evidence="2">Belongs to the SAS10 family.</text>
</comment>
<protein>
    <recommendedName>
        <fullName evidence="5">Sas10 C-terminal domain-containing protein</fullName>
    </recommendedName>
</protein>
<feature type="region of interest" description="Disordered" evidence="4">
    <location>
        <begin position="426"/>
        <end position="517"/>
    </location>
</feature>
<evidence type="ECO:0000256" key="1">
    <source>
        <dbReference type="ARBA" id="ARBA00004123"/>
    </source>
</evidence>
<feature type="compositionally biased region" description="Polar residues" evidence="4">
    <location>
        <begin position="25"/>
        <end position="36"/>
    </location>
</feature>
<feature type="region of interest" description="Disordered" evidence="4">
    <location>
        <begin position="352"/>
        <end position="378"/>
    </location>
</feature>
<feature type="compositionally biased region" description="Acidic residues" evidence="4">
    <location>
        <begin position="83"/>
        <end position="101"/>
    </location>
</feature>
<gene>
    <name evidence="6" type="ORF">NliqN6_2889</name>
</gene>
<evidence type="ECO:0000313" key="7">
    <source>
        <dbReference type="Proteomes" id="UP000620104"/>
    </source>
</evidence>
<evidence type="ECO:0000256" key="3">
    <source>
        <dbReference type="ARBA" id="ARBA00023242"/>
    </source>
</evidence>
<dbReference type="PANTHER" id="PTHR13237:SF8">
    <property type="entry name" value="SOMETHING ABOUT SILENCING PROTEIN 10"/>
    <property type="match status" value="1"/>
</dbReference>
<evidence type="ECO:0000256" key="4">
    <source>
        <dbReference type="SAM" id="MobiDB-lite"/>
    </source>
</evidence>
<feature type="compositionally biased region" description="Acidic residues" evidence="4">
    <location>
        <begin position="426"/>
        <end position="447"/>
    </location>
</feature>
<feature type="domain" description="Sas10 C-terminal" evidence="5">
    <location>
        <begin position="640"/>
        <end position="715"/>
    </location>
</feature>
<dbReference type="GO" id="GO:0000462">
    <property type="term" value="P:maturation of SSU-rRNA from tricistronic rRNA transcript (SSU-rRNA, 5.8S rRNA, LSU-rRNA)"/>
    <property type="evidence" value="ECO:0007669"/>
    <property type="project" value="TreeGrafter"/>
</dbReference>
<feature type="compositionally biased region" description="Acidic residues" evidence="4">
    <location>
        <begin position="126"/>
        <end position="148"/>
    </location>
</feature>
<feature type="compositionally biased region" description="Basic and acidic residues" evidence="4">
    <location>
        <begin position="111"/>
        <end position="125"/>
    </location>
</feature>
<dbReference type="AlphaFoldDB" id="A0A8H3YFR8"/>
<organism evidence="6 7">
    <name type="scientific">Naganishia liquefaciens</name>
    <dbReference type="NCBI Taxonomy" id="104408"/>
    <lineage>
        <taxon>Eukaryota</taxon>
        <taxon>Fungi</taxon>
        <taxon>Dikarya</taxon>
        <taxon>Basidiomycota</taxon>
        <taxon>Agaricomycotina</taxon>
        <taxon>Tremellomycetes</taxon>
        <taxon>Filobasidiales</taxon>
        <taxon>Filobasidiaceae</taxon>
        <taxon>Naganishia</taxon>
    </lineage>
</organism>
<feature type="region of interest" description="Disordered" evidence="4">
    <location>
        <begin position="212"/>
        <end position="234"/>
    </location>
</feature>
<keyword evidence="3" id="KW-0539">Nucleus</keyword>
<reference evidence="6" key="1">
    <citation type="submission" date="2020-07" db="EMBL/GenBank/DDBJ databases">
        <title>Draft Genome Sequence of a Deep-Sea Yeast, Naganishia (Cryptococcus) liquefaciens strain N6.</title>
        <authorList>
            <person name="Han Y.W."/>
            <person name="Kajitani R."/>
            <person name="Morimoto H."/>
            <person name="Parhat M."/>
            <person name="Tsubouchi H."/>
            <person name="Bakenova O."/>
            <person name="Ogata M."/>
            <person name="Argunhan B."/>
            <person name="Aoki R."/>
            <person name="Kajiwara S."/>
            <person name="Itoh T."/>
            <person name="Iwasaki H."/>
        </authorList>
    </citation>
    <scope>NUCLEOTIDE SEQUENCE</scope>
    <source>
        <strain evidence="6">N6</strain>
    </source>
</reference>
<dbReference type="EMBL" id="BLZA01000018">
    <property type="protein sequence ID" value="GHJ86487.1"/>
    <property type="molecule type" value="Genomic_DNA"/>
</dbReference>
<feature type="region of interest" description="Disordered" evidence="4">
    <location>
        <begin position="55"/>
        <end position="185"/>
    </location>
</feature>
<dbReference type="Proteomes" id="UP000620104">
    <property type="component" value="Unassembled WGS sequence"/>
</dbReference>
<dbReference type="Pfam" id="PF09368">
    <property type="entry name" value="Sas10"/>
    <property type="match status" value="1"/>
</dbReference>
<dbReference type="GO" id="GO:0032040">
    <property type="term" value="C:small-subunit processome"/>
    <property type="evidence" value="ECO:0007669"/>
    <property type="project" value="TreeGrafter"/>
</dbReference>
<comment type="caution">
    <text evidence="6">The sequence shown here is derived from an EMBL/GenBank/DDBJ whole genome shotgun (WGS) entry which is preliminary data.</text>
</comment>
<proteinExistence type="inferred from homology"/>
<dbReference type="PANTHER" id="PTHR13237">
    <property type="entry name" value="SOMETHING ABOUT SILENCING PROTEIN 10-RELATED"/>
    <property type="match status" value="1"/>
</dbReference>
<feature type="region of interest" description="Disordered" evidence="4">
    <location>
        <begin position="540"/>
        <end position="590"/>
    </location>
</feature>
<feature type="region of interest" description="Disordered" evidence="4">
    <location>
        <begin position="1"/>
        <end position="43"/>
    </location>
</feature>
<accession>A0A8H3YFR8</accession>
<evidence type="ECO:0000256" key="2">
    <source>
        <dbReference type="ARBA" id="ARBA00010979"/>
    </source>
</evidence>
<feature type="compositionally biased region" description="Basic and acidic residues" evidence="4">
    <location>
        <begin position="576"/>
        <end position="588"/>
    </location>
</feature>
<sequence length="715" mass="79640">MARGKQGKKGGKGSAPKAAPKVNSKDASINRINTYEDTLEEGGVDEFMYNRDKISLGEDQVSDDEEDYIGNQGEEVLGLNLPEDGEEAYDEDEYDEEDEEELPAKKTRKSKAVEDKTKKGRYGKESDDEDDLGFTDEESEADEDEDRGEESWGRQYYAKPSNRYARDAEDDDYDSDKELSKNLYAQESEALQKNIRRSMKGEEDFGLDEIEENAESNSQPAKKVSAPAPPADADPSKLISHLALHDPVKLALARDFPLVVRKLQKTERGIKRMQKDAERVRLHGDMPQLNQGLGWLHYQSLLTYATMLAFYLHLASLPEDQRPNFDTHPILPRLAQLKEGVAMLEELDFDAASVDGEDDSEDGEEMDAGEEDGEDEELADGKAELLGRLVGVPGGGVDWVDADDVWQGGELEDGELDDLRQDAEGELSDDGADLKEDAEEEEEEEEIVVPKKKSKKDKKDKSANKKTKFAIEEPEFVPAAKSKQSSRSRNDIEDQFGDATVLSAADSADKSAKKRSLRFHTSKIAATSARRAAAREARLGGDDDIPYRSKQAARDAVLQRNSAAGDGGEDLDGSEWSDKDRKRAREVMEAEDVVEADDGYYELVKKRKTESKQAKKEEYNLNAARAIAQQRQEEAEEASSGPRSLTRAIEKNRGLTPHRKKSTRNPRVKKREQFEKAKIKVASQRAVYKGGQSALSGAYAGEKSGISQTSKSRRF</sequence>
<feature type="compositionally biased region" description="Basic residues" evidence="4">
    <location>
        <begin position="1"/>
        <end position="11"/>
    </location>
</feature>
<feature type="compositionally biased region" description="Polar residues" evidence="4">
    <location>
        <begin position="705"/>
        <end position="715"/>
    </location>
</feature>
<comment type="subcellular location">
    <subcellularLocation>
        <location evidence="1">Nucleus</location>
    </subcellularLocation>
</comment>
<dbReference type="InterPro" id="IPR018972">
    <property type="entry name" value="Sas10_C_dom"/>
</dbReference>
<feature type="region of interest" description="Disordered" evidence="4">
    <location>
        <begin position="627"/>
        <end position="715"/>
    </location>
</feature>